<dbReference type="Proteomes" id="UP000265515">
    <property type="component" value="Unassembled WGS sequence"/>
</dbReference>
<dbReference type="AlphaFoldDB" id="A0A388M024"/>
<name>A0A388M024_CHABU</name>
<reference evidence="1 2" key="1">
    <citation type="journal article" date="2018" name="Cell">
        <title>The Chara Genome: Secondary Complexity and Implications for Plant Terrestrialization.</title>
        <authorList>
            <person name="Nishiyama T."/>
            <person name="Sakayama H."/>
            <person name="Vries J.D."/>
            <person name="Buschmann H."/>
            <person name="Saint-Marcoux D."/>
            <person name="Ullrich K.K."/>
            <person name="Haas F.B."/>
            <person name="Vanderstraeten L."/>
            <person name="Becker D."/>
            <person name="Lang D."/>
            <person name="Vosolsobe S."/>
            <person name="Rombauts S."/>
            <person name="Wilhelmsson P.K.I."/>
            <person name="Janitza P."/>
            <person name="Kern R."/>
            <person name="Heyl A."/>
            <person name="Rumpler F."/>
            <person name="Villalobos L.I.A.C."/>
            <person name="Clay J.M."/>
            <person name="Skokan R."/>
            <person name="Toyoda A."/>
            <person name="Suzuki Y."/>
            <person name="Kagoshima H."/>
            <person name="Schijlen E."/>
            <person name="Tajeshwar N."/>
            <person name="Catarino B."/>
            <person name="Hetherington A.J."/>
            <person name="Saltykova A."/>
            <person name="Bonnot C."/>
            <person name="Breuninger H."/>
            <person name="Symeonidi A."/>
            <person name="Radhakrishnan G.V."/>
            <person name="Van Nieuwerburgh F."/>
            <person name="Deforce D."/>
            <person name="Chang C."/>
            <person name="Karol K.G."/>
            <person name="Hedrich R."/>
            <person name="Ulvskov P."/>
            <person name="Glockner G."/>
            <person name="Delwiche C.F."/>
            <person name="Petrasek J."/>
            <person name="Van de Peer Y."/>
            <person name="Friml J."/>
            <person name="Beilby M."/>
            <person name="Dolan L."/>
            <person name="Kohara Y."/>
            <person name="Sugano S."/>
            <person name="Fujiyama A."/>
            <person name="Delaux P.-M."/>
            <person name="Quint M."/>
            <person name="TheiBen G."/>
            <person name="Hagemann M."/>
            <person name="Harholt J."/>
            <person name="Dunand C."/>
            <person name="Zachgo S."/>
            <person name="Langdale J."/>
            <person name="Maumus F."/>
            <person name="Straeten D.V.D."/>
            <person name="Gould S.B."/>
            <person name="Rensing S.A."/>
        </authorList>
    </citation>
    <scope>NUCLEOTIDE SEQUENCE [LARGE SCALE GENOMIC DNA]</scope>
    <source>
        <strain evidence="1 2">S276</strain>
    </source>
</reference>
<accession>A0A388M024</accession>
<protein>
    <submittedName>
        <fullName evidence="1">Uncharacterized protein</fullName>
    </submittedName>
</protein>
<dbReference type="EMBL" id="BFEA01000639">
    <property type="protein sequence ID" value="GBG87924.1"/>
    <property type="molecule type" value="Genomic_DNA"/>
</dbReference>
<keyword evidence="2" id="KW-1185">Reference proteome</keyword>
<proteinExistence type="predicted"/>
<evidence type="ECO:0000313" key="1">
    <source>
        <dbReference type="EMBL" id="GBG87924.1"/>
    </source>
</evidence>
<sequence length="70" mass="7713">MARNGFPAVFHVLSIRVGHCMDLARSSASTAGDLARCVRTWRFNPRLGALCPDSRALTRDLAPCVKTREL</sequence>
<organism evidence="1 2">
    <name type="scientific">Chara braunii</name>
    <name type="common">Braun's stonewort</name>
    <dbReference type="NCBI Taxonomy" id="69332"/>
    <lineage>
        <taxon>Eukaryota</taxon>
        <taxon>Viridiplantae</taxon>
        <taxon>Streptophyta</taxon>
        <taxon>Charophyceae</taxon>
        <taxon>Charales</taxon>
        <taxon>Characeae</taxon>
        <taxon>Chara</taxon>
    </lineage>
</organism>
<gene>
    <name evidence="1" type="ORF">CBR_g46292</name>
</gene>
<evidence type="ECO:0000313" key="2">
    <source>
        <dbReference type="Proteomes" id="UP000265515"/>
    </source>
</evidence>
<comment type="caution">
    <text evidence="1">The sequence shown here is derived from an EMBL/GenBank/DDBJ whole genome shotgun (WGS) entry which is preliminary data.</text>
</comment>
<dbReference type="Gramene" id="GBG87924">
    <property type="protein sequence ID" value="GBG87924"/>
    <property type="gene ID" value="CBR_g46292"/>
</dbReference>